<sequence>MRRPRVKHPHRPRRLGTDRVTIGGTVYKIAAEMRDPDGWIWAMLELLDGTRTVDQVVGHLVHRFPQYTERELREGFDRLAATGYLEDADEPAPPDLTAAEQERYSRSRSFFQWVDLAPRESSWDHQRRLRDAKVVLVGVGGTGGAAALALAASGVGALHCVEPDVVELSNLNRQILYTEADIGRPKVEAALERLRALNSEIQVTGTRREVRTAEEFIDVLQGYDMLVLGGDRPADIRGLANEACLKVGVPWVYGGYHGPQITAGVFRPGSGPCYECVRVADARGRDTGSPQLGWAGEPPVHAATAISAGMSGNLVAHAALALLTGVPRLPVNCAYGMNLAAPAHSFVITTGAPLPGCPACGGAA</sequence>
<keyword evidence="1" id="KW-0812">Transmembrane</keyword>
<keyword evidence="1" id="KW-1133">Transmembrane helix</keyword>
<reference evidence="4" key="1">
    <citation type="journal article" date="2019" name="Int. J. Syst. Evol. Microbiol.">
        <title>The Global Catalogue of Microorganisms (GCM) 10K type strain sequencing project: providing services to taxonomists for standard genome sequencing and annotation.</title>
        <authorList>
            <consortium name="The Broad Institute Genomics Platform"/>
            <consortium name="The Broad Institute Genome Sequencing Center for Infectious Disease"/>
            <person name="Wu L."/>
            <person name="Ma J."/>
        </authorList>
    </citation>
    <scope>NUCLEOTIDE SEQUENCE [LARGE SCALE GENOMIC DNA]</scope>
    <source>
        <strain evidence="4">CGMCC 4.7132</strain>
    </source>
</reference>
<dbReference type="InterPro" id="IPR000594">
    <property type="entry name" value="ThiF_NAD_FAD-bd"/>
</dbReference>
<evidence type="ECO:0000259" key="2">
    <source>
        <dbReference type="Pfam" id="PF00899"/>
    </source>
</evidence>
<keyword evidence="1" id="KW-0472">Membrane</keyword>
<dbReference type="Gene3D" id="3.90.930.60">
    <property type="match status" value="1"/>
</dbReference>
<gene>
    <name evidence="3" type="ORF">ACFO60_32970</name>
</gene>
<dbReference type="SUPFAM" id="SSF69572">
    <property type="entry name" value="Activating enzymes of the ubiquitin-like proteins"/>
    <property type="match status" value="1"/>
</dbReference>
<evidence type="ECO:0000313" key="4">
    <source>
        <dbReference type="Proteomes" id="UP001596004"/>
    </source>
</evidence>
<dbReference type="EMBL" id="JBHSFP010000033">
    <property type="protein sequence ID" value="MFC4535603.1"/>
    <property type="molecule type" value="Genomic_DNA"/>
</dbReference>
<evidence type="ECO:0000313" key="3">
    <source>
        <dbReference type="EMBL" id="MFC4535603.1"/>
    </source>
</evidence>
<dbReference type="Proteomes" id="UP001596004">
    <property type="component" value="Unassembled WGS sequence"/>
</dbReference>
<protein>
    <submittedName>
        <fullName evidence="3">HesA/MoeB/ThiF family protein</fullName>
    </submittedName>
</protein>
<organism evidence="3 4">
    <name type="scientific">Sphaerisporangium dianthi</name>
    <dbReference type="NCBI Taxonomy" id="1436120"/>
    <lineage>
        <taxon>Bacteria</taxon>
        <taxon>Bacillati</taxon>
        <taxon>Actinomycetota</taxon>
        <taxon>Actinomycetes</taxon>
        <taxon>Streptosporangiales</taxon>
        <taxon>Streptosporangiaceae</taxon>
        <taxon>Sphaerisporangium</taxon>
    </lineage>
</organism>
<dbReference type="Pfam" id="PF00899">
    <property type="entry name" value="ThiF"/>
    <property type="match status" value="1"/>
</dbReference>
<proteinExistence type="predicted"/>
<dbReference type="Gene3D" id="3.40.50.720">
    <property type="entry name" value="NAD(P)-binding Rossmann-like Domain"/>
    <property type="match status" value="1"/>
</dbReference>
<dbReference type="InterPro" id="IPR045886">
    <property type="entry name" value="ThiF/MoeB/HesA"/>
</dbReference>
<dbReference type="PANTHER" id="PTHR10953">
    <property type="entry name" value="UBIQUITIN-ACTIVATING ENZYME E1"/>
    <property type="match status" value="1"/>
</dbReference>
<dbReference type="InterPro" id="IPR035985">
    <property type="entry name" value="Ubiquitin-activating_enz"/>
</dbReference>
<keyword evidence="4" id="KW-1185">Reference proteome</keyword>
<evidence type="ECO:0000256" key="1">
    <source>
        <dbReference type="SAM" id="Phobius"/>
    </source>
</evidence>
<dbReference type="PANTHER" id="PTHR10953:SF102">
    <property type="entry name" value="ADENYLYLTRANSFERASE AND SULFURTRANSFERASE MOCS3"/>
    <property type="match status" value="1"/>
</dbReference>
<feature type="transmembrane region" description="Helical" evidence="1">
    <location>
        <begin position="134"/>
        <end position="158"/>
    </location>
</feature>
<feature type="domain" description="THIF-type NAD/FAD binding fold" evidence="2">
    <location>
        <begin position="124"/>
        <end position="329"/>
    </location>
</feature>
<name>A0ABV9CS61_9ACTN</name>
<accession>A0ABV9CS61</accession>
<comment type="caution">
    <text evidence="3">The sequence shown here is derived from an EMBL/GenBank/DDBJ whole genome shotgun (WGS) entry which is preliminary data.</text>
</comment>
<dbReference type="RefSeq" id="WP_380848475.1">
    <property type="nucleotide sequence ID" value="NZ_JBHSFP010000033.1"/>
</dbReference>